<accession>A0A564WBU2</accession>
<dbReference type="InterPro" id="IPR003593">
    <property type="entry name" value="AAA+_ATPase"/>
</dbReference>
<comment type="similarity">
    <text evidence="1">Belongs to the ABC transporter superfamily.</text>
</comment>
<dbReference type="GO" id="GO:0016887">
    <property type="term" value="F:ATP hydrolysis activity"/>
    <property type="evidence" value="ECO:0007669"/>
    <property type="project" value="InterPro"/>
</dbReference>
<proteinExistence type="inferred from homology"/>
<dbReference type="PANTHER" id="PTHR43335">
    <property type="entry name" value="ABC TRANSPORTER, ATP-BINDING PROTEIN"/>
    <property type="match status" value="1"/>
</dbReference>
<dbReference type="PROSITE" id="PS50893">
    <property type="entry name" value="ABC_TRANSPORTER_2"/>
    <property type="match status" value="1"/>
</dbReference>
<feature type="domain" description="ABC transporter" evidence="6">
    <location>
        <begin position="2"/>
        <end position="231"/>
    </location>
</feature>
<reference evidence="7" key="1">
    <citation type="submission" date="2018-11" db="EMBL/GenBank/DDBJ databases">
        <authorList>
            <person name="Onetto C."/>
        </authorList>
    </citation>
    <scope>NUCLEOTIDE SEQUENCE [LARGE SCALE GENOMIC DNA]</scope>
</reference>
<dbReference type="InterPro" id="IPR027417">
    <property type="entry name" value="P-loop_NTPase"/>
</dbReference>
<evidence type="ECO:0000256" key="3">
    <source>
        <dbReference type="ARBA" id="ARBA00022741"/>
    </source>
</evidence>
<comment type="caution">
    <text evidence="7">The sequence shown here is derived from an EMBL/GenBank/DDBJ whole genome shotgun (WGS) entry which is preliminary data.</text>
</comment>
<evidence type="ECO:0000256" key="2">
    <source>
        <dbReference type="ARBA" id="ARBA00022448"/>
    </source>
</evidence>
<dbReference type="Pfam" id="PF00005">
    <property type="entry name" value="ABC_tran"/>
    <property type="match status" value="1"/>
</dbReference>
<evidence type="ECO:0000259" key="6">
    <source>
        <dbReference type="PROSITE" id="PS50893"/>
    </source>
</evidence>
<evidence type="ECO:0000256" key="5">
    <source>
        <dbReference type="SAM" id="MobiDB-lite"/>
    </source>
</evidence>
<dbReference type="Gene3D" id="3.40.50.300">
    <property type="entry name" value="P-loop containing nucleotide triphosphate hydrolases"/>
    <property type="match status" value="1"/>
</dbReference>
<dbReference type="Proteomes" id="UP000326641">
    <property type="component" value="Unassembled WGS sequence"/>
</dbReference>
<dbReference type="EMBL" id="UXAT02000004">
    <property type="protein sequence ID" value="VUX45438.1"/>
    <property type="molecule type" value="Genomic_DNA"/>
</dbReference>
<keyword evidence="3" id="KW-0547">Nucleotide-binding</keyword>
<dbReference type="GO" id="GO:0005524">
    <property type="term" value="F:ATP binding"/>
    <property type="evidence" value="ECO:0007669"/>
    <property type="project" value="UniProtKB-KW"/>
</dbReference>
<evidence type="ECO:0000256" key="4">
    <source>
        <dbReference type="ARBA" id="ARBA00022840"/>
    </source>
</evidence>
<evidence type="ECO:0000313" key="7">
    <source>
        <dbReference type="EMBL" id="VUX45438.1"/>
    </source>
</evidence>
<dbReference type="SUPFAM" id="SSF52540">
    <property type="entry name" value="P-loop containing nucleoside triphosphate hydrolases"/>
    <property type="match status" value="1"/>
</dbReference>
<dbReference type="InterPro" id="IPR003439">
    <property type="entry name" value="ABC_transporter-like_ATP-bd"/>
</dbReference>
<dbReference type="PANTHER" id="PTHR43335:SF4">
    <property type="entry name" value="ABC TRANSPORTER, ATP-BINDING PROTEIN"/>
    <property type="match status" value="1"/>
</dbReference>
<organism evidence="7 8">
    <name type="scientific">Candidatus Defluviicoccus seviourii</name>
    <dbReference type="NCBI Taxonomy" id="2565273"/>
    <lineage>
        <taxon>Bacteria</taxon>
        <taxon>Pseudomonadati</taxon>
        <taxon>Pseudomonadota</taxon>
        <taxon>Alphaproteobacteria</taxon>
        <taxon>Rhodospirillales</taxon>
        <taxon>Rhodospirillaceae</taxon>
        <taxon>Defluviicoccus</taxon>
    </lineage>
</organism>
<keyword evidence="4 7" id="KW-0067">ATP-binding</keyword>
<evidence type="ECO:0000256" key="1">
    <source>
        <dbReference type="ARBA" id="ARBA00005417"/>
    </source>
</evidence>
<dbReference type="AlphaFoldDB" id="A0A564WBU2"/>
<dbReference type="SMART" id="SM00382">
    <property type="entry name" value="AAA"/>
    <property type="match status" value="1"/>
</dbReference>
<dbReference type="CDD" id="cd03230">
    <property type="entry name" value="ABC_DR_subfamily_A"/>
    <property type="match status" value="1"/>
</dbReference>
<feature type="region of interest" description="Disordered" evidence="5">
    <location>
        <begin position="310"/>
        <end position="333"/>
    </location>
</feature>
<gene>
    <name evidence="7" type="ORF">DF3PA_120040</name>
</gene>
<keyword evidence="2" id="KW-0813">Transport</keyword>
<keyword evidence="8" id="KW-1185">Reference proteome</keyword>
<evidence type="ECO:0000313" key="8">
    <source>
        <dbReference type="Proteomes" id="UP000326641"/>
    </source>
</evidence>
<name>A0A564WBU2_9PROT</name>
<protein>
    <submittedName>
        <fullName evidence="7">ABC transporter ATP-binding protein</fullName>
    </submittedName>
</protein>
<sequence>MIVMDGLSKHFGPVRAVDGLTLAVDKGEVLGFLGPNGAGKTTTMRMLAGFLEPSRGRAAICGFDVATESIAAKRRLGYLPEGAPLYGDMTCAAFLSFVAEIRGYRGAARRQRLAEIVDTVALGDVLERPIDTLSKGYKRRVGLAQAMLHDPPVLILDEPTDGLDPNQKHHVRELIRGMGKEKAIIVSTHILEEVESVCTRAVVIAQGRIAADGTAESLLARLPRHNAVRLVVPAGAADAAAMVLRDVATPQAVERLPAADGLVTFYVLAHEGAAPLAAVAHGLHAHSIEVDSLGVERGRLDDVFRALTAPEGARPEGTSPEEARPGRAGSGHA</sequence>